<dbReference type="EC" id="2.7.11.1" evidence="12"/>
<evidence type="ECO:0000256" key="11">
    <source>
        <dbReference type="RuleBase" id="RU000304"/>
    </source>
</evidence>
<dbReference type="InterPro" id="IPR017441">
    <property type="entry name" value="Protein_kinase_ATP_BS"/>
</dbReference>
<feature type="binding site" evidence="8 10">
    <location>
        <position position="51"/>
    </location>
    <ligand>
        <name>ATP</name>
        <dbReference type="ChEBI" id="CHEBI:30616"/>
    </ligand>
</feature>
<feature type="active site" description="Proton acceptor" evidence="7">
    <location>
        <position position="147"/>
    </location>
</feature>
<dbReference type="PROSITE" id="PS00108">
    <property type="entry name" value="PROTEIN_KINASE_ST"/>
    <property type="match status" value="1"/>
</dbReference>
<dbReference type="FunCoup" id="G0QV39">
    <property type="interactions" value="47"/>
</dbReference>
<dbReference type="GO" id="GO:0106310">
    <property type="term" value="F:protein serine kinase activity"/>
    <property type="evidence" value="ECO:0007669"/>
    <property type="project" value="RHEA"/>
</dbReference>
<evidence type="ECO:0000256" key="4">
    <source>
        <dbReference type="ARBA" id="ARBA00022741"/>
    </source>
</evidence>
<dbReference type="PROSITE" id="PS00107">
    <property type="entry name" value="PROTEIN_KINASE_ATP"/>
    <property type="match status" value="1"/>
</dbReference>
<evidence type="ECO:0000256" key="5">
    <source>
        <dbReference type="ARBA" id="ARBA00022777"/>
    </source>
</evidence>
<proteinExistence type="inferred from homology"/>
<dbReference type="OMA" id="TYYSEHE"/>
<evidence type="ECO:0000256" key="6">
    <source>
        <dbReference type="ARBA" id="ARBA00022840"/>
    </source>
</evidence>
<dbReference type="InterPro" id="IPR008271">
    <property type="entry name" value="Ser/Thr_kinase_AS"/>
</dbReference>
<comment type="similarity">
    <text evidence="12">Belongs to the protein kinase superfamily. Ser/Thr protein kinase family. Aurora subfamily.</text>
</comment>
<dbReference type="PANTHER" id="PTHR24350">
    <property type="entry name" value="SERINE/THREONINE-PROTEIN KINASE IAL-RELATED"/>
    <property type="match status" value="1"/>
</dbReference>
<dbReference type="InParanoid" id="G0QV39"/>
<name>G0QV39_ICHMU</name>
<evidence type="ECO:0000256" key="8">
    <source>
        <dbReference type="PIRSR" id="PIRSR630616-2"/>
    </source>
</evidence>
<keyword evidence="2 11" id="KW-0723">Serine/threonine-protein kinase</keyword>
<dbReference type="RefSeq" id="XP_004032500.1">
    <property type="nucleotide sequence ID" value="XM_004032452.1"/>
</dbReference>
<evidence type="ECO:0000256" key="9">
    <source>
        <dbReference type="PIRSR" id="PIRSR630616-3"/>
    </source>
</evidence>
<dbReference type="STRING" id="857967.G0QV39"/>
<dbReference type="AlphaFoldDB" id="G0QV39"/>
<dbReference type="EMBL" id="GL983931">
    <property type="protein sequence ID" value="EGR30913.1"/>
    <property type="molecule type" value="Genomic_DNA"/>
</dbReference>
<feature type="binding site" evidence="8">
    <location>
        <begin position="151"/>
        <end position="152"/>
    </location>
    <ligand>
        <name>ATP</name>
        <dbReference type="ChEBI" id="CHEBI:30616"/>
    </ligand>
</feature>
<dbReference type="InterPro" id="IPR011009">
    <property type="entry name" value="Kinase-like_dom_sf"/>
</dbReference>
<organism evidence="14 15">
    <name type="scientific">Ichthyophthirius multifiliis</name>
    <name type="common">White spot disease agent</name>
    <name type="synonym">Ich</name>
    <dbReference type="NCBI Taxonomy" id="5932"/>
    <lineage>
        <taxon>Eukaryota</taxon>
        <taxon>Sar</taxon>
        <taxon>Alveolata</taxon>
        <taxon>Ciliophora</taxon>
        <taxon>Intramacronucleata</taxon>
        <taxon>Oligohymenophorea</taxon>
        <taxon>Hymenostomatida</taxon>
        <taxon>Ophryoglenina</taxon>
        <taxon>Ichthyophthirius</taxon>
    </lineage>
</organism>
<feature type="binding site" evidence="8">
    <location>
        <position position="164"/>
    </location>
    <ligand>
        <name>ATP</name>
        <dbReference type="ChEBI" id="CHEBI:30616"/>
    </ligand>
</feature>
<dbReference type="FunFam" id="3.30.200.20:FF:000042">
    <property type="entry name" value="Aurora kinase A"/>
    <property type="match status" value="1"/>
</dbReference>
<dbReference type="Gene3D" id="1.10.510.10">
    <property type="entry name" value="Transferase(Phosphotransferase) domain 1"/>
    <property type="match status" value="1"/>
</dbReference>
<sequence>MPQITFPLAQQQTQQNFSIDQFVIGKKLGSGKFSEIYLAMEKQTGFKFAIKQIKKETVLEFKMERDIINEIKALAFLNHPGITKLYGYFYENDIFYIMQELACGQELYADMKLQQNKRYTEQQTANFIVQIIDILLYIHSKNIVHRDIKPENIMICSGILKLCDFGCSGIVQKDQMRQTFCGTLDYVSPEMVEGKEYDFSVDIWSLGVLTYELMFGKAPFTAQNHDAIFKKVVKSSLNFPGPISFEGAEFIQNILIKNPSQRINLMQAYQHPFIQNNLRAKNKNQKFDIDKKDLNILQIN</sequence>
<evidence type="ECO:0000256" key="2">
    <source>
        <dbReference type="ARBA" id="ARBA00022527"/>
    </source>
</evidence>
<accession>G0QV39</accession>
<keyword evidence="3 12" id="KW-0808">Transferase</keyword>
<dbReference type="Proteomes" id="UP000008983">
    <property type="component" value="Unassembled WGS sequence"/>
</dbReference>
<dbReference type="eggNOG" id="KOG0580">
    <property type="taxonomic scope" value="Eukaryota"/>
</dbReference>
<feature type="cross-link" description="Glycyl lysine isopeptide (Lys-Gly) (interchain with G-Cter in SUMO2)" evidence="9">
    <location>
        <position position="149"/>
    </location>
</feature>
<dbReference type="InterPro" id="IPR030616">
    <property type="entry name" value="Aur-like"/>
</dbReference>
<evidence type="ECO:0000313" key="15">
    <source>
        <dbReference type="Proteomes" id="UP000008983"/>
    </source>
</evidence>
<dbReference type="SMART" id="SM00220">
    <property type="entry name" value="S_TKc"/>
    <property type="match status" value="1"/>
</dbReference>
<comment type="catalytic activity">
    <reaction evidence="12">
        <text>L-seryl-[protein] + ATP = O-phospho-L-seryl-[protein] + ADP + H(+)</text>
        <dbReference type="Rhea" id="RHEA:17989"/>
        <dbReference type="Rhea" id="RHEA-COMP:9863"/>
        <dbReference type="Rhea" id="RHEA-COMP:11604"/>
        <dbReference type="ChEBI" id="CHEBI:15378"/>
        <dbReference type="ChEBI" id="CHEBI:29999"/>
        <dbReference type="ChEBI" id="CHEBI:30616"/>
        <dbReference type="ChEBI" id="CHEBI:83421"/>
        <dbReference type="ChEBI" id="CHEBI:456216"/>
        <dbReference type="EC" id="2.7.11.1"/>
    </reaction>
</comment>
<gene>
    <name evidence="14" type="ORF">IMG5_121170</name>
</gene>
<feature type="domain" description="Protein kinase" evidence="13">
    <location>
        <begin position="22"/>
        <end position="274"/>
    </location>
</feature>
<evidence type="ECO:0000259" key="13">
    <source>
        <dbReference type="PROSITE" id="PS50011"/>
    </source>
</evidence>
<comment type="subunit">
    <text evidence="1">Monomer.</text>
</comment>
<protein>
    <recommendedName>
        <fullName evidence="12">Aurora kinase</fullName>
        <ecNumber evidence="12">2.7.11.1</ecNumber>
    </recommendedName>
</protein>
<dbReference type="GO" id="GO:0004674">
    <property type="term" value="F:protein serine/threonine kinase activity"/>
    <property type="evidence" value="ECO:0007669"/>
    <property type="project" value="UniProtKB-KW"/>
</dbReference>
<dbReference type="SUPFAM" id="SSF56112">
    <property type="entry name" value="Protein kinase-like (PK-like)"/>
    <property type="match status" value="1"/>
</dbReference>
<dbReference type="GO" id="GO:0005524">
    <property type="term" value="F:ATP binding"/>
    <property type="evidence" value="ECO:0007669"/>
    <property type="project" value="UniProtKB-UniRule"/>
</dbReference>
<evidence type="ECO:0000256" key="7">
    <source>
        <dbReference type="PIRSR" id="PIRSR630616-1"/>
    </source>
</evidence>
<reference evidence="14 15" key="1">
    <citation type="submission" date="2011-07" db="EMBL/GenBank/DDBJ databases">
        <authorList>
            <person name="Coyne R."/>
            <person name="Brami D."/>
            <person name="Johnson J."/>
            <person name="Hostetler J."/>
            <person name="Hannick L."/>
            <person name="Clark T."/>
            <person name="Cassidy-Hanley D."/>
            <person name="Inman J."/>
        </authorList>
    </citation>
    <scope>NUCLEOTIDE SEQUENCE [LARGE SCALE GENOMIC DNA]</scope>
    <source>
        <strain evidence="14 15">G5</strain>
    </source>
</reference>
<dbReference type="CDD" id="cd14007">
    <property type="entry name" value="STKc_Aurora"/>
    <property type="match status" value="1"/>
</dbReference>
<keyword evidence="5 12" id="KW-0418">Kinase</keyword>
<feature type="binding site" evidence="8">
    <location>
        <position position="32"/>
    </location>
    <ligand>
        <name>ATP</name>
        <dbReference type="ChEBI" id="CHEBI:30616"/>
    </ligand>
</feature>
<keyword evidence="15" id="KW-1185">Reference proteome</keyword>
<evidence type="ECO:0000256" key="10">
    <source>
        <dbReference type="PROSITE-ProRule" id="PRU10141"/>
    </source>
</evidence>
<keyword evidence="4 8" id="KW-0547">Nucleotide-binding</keyword>
<keyword evidence="6 8" id="KW-0067">ATP-binding</keyword>
<dbReference type="OrthoDB" id="345735at2759"/>
<evidence type="ECO:0000256" key="12">
    <source>
        <dbReference type="RuleBase" id="RU367134"/>
    </source>
</evidence>
<dbReference type="GeneID" id="14907035"/>
<dbReference type="Pfam" id="PF00069">
    <property type="entry name" value="Pkinase"/>
    <property type="match status" value="1"/>
</dbReference>
<dbReference type="PROSITE" id="PS50011">
    <property type="entry name" value="PROTEIN_KINASE_DOM"/>
    <property type="match status" value="1"/>
</dbReference>
<evidence type="ECO:0000313" key="14">
    <source>
        <dbReference type="EMBL" id="EGR30913.1"/>
    </source>
</evidence>
<dbReference type="FunFam" id="1.10.510.10:FF:000571">
    <property type="entry name" value="Maternal embryonic leucine zipper kinase"/>
    <property type="match status" value="1"/>
</dbReference>
<evidence type="ECO:0000256" key="1">
    <source>
        <dbReference type="ARBA" id="ARBA00011245"/>
    </source>
</evidence>
<evidence type="ECO:0000256" key="3">
    <source>
        <dbReference type="ARBA" id="ARBA00022679"/>
    </source>
</evidence>
<comment type="catalytic activity">
    <reaction evidence="12">
        <text>L-threonyl-[protein] + ATP = O-phospho-L-threonyl-[protein] + ADP + H(+)</text>
        <dbReference type="Rhea" id="RHEA:46608"/>
        <dbReference type="Rhea" id="RHEA-COMP:11060"/>
        <dbReference type="Rhea" id="RHEA-COMP:11605"/>
        <dbReference type="ChEBI" id="CHEBI:15378"/>
        <dbReference type="ChEBI" id="CHEBI:30013"/>
        <dbReference type="ChEBI" id="CHEBI:30616"/>
        <dbReference type="ChEBI" id="CHEBI:61977"/>
        <dbReference type="ChEBI" id="CHEBI:456216"/>
        <dbReference type="EC" id="2.7.11.1"/>
    </reaction>
</comment>
<dbReference type="InterPro" id="IPR000719">
    <property type="entry name" value="Prot_kinase_dom"/>
</dbReference>
<feature type="binding site" evidence="8">
    <location>
        <begin position="100"/>
        <end position="102"/>
    </location>
    <ligand>
        <name>ATP</name>
        <dbReference type="ChEBI" id="CHEBI:30616"/>
    </ligand>
</feature>